<evidence type="ECO:0000313" key="2">
    <source>
        <dbReference type="EMBL" id="GAX77253.1"/>
    </source>
</evidence>
<evidence type="ECO:0000256" key="1">
    <source>
        <dbReference type="SAM" id="MobiDB-lite"/>
    </source>
</evidence>
<feature type="region of interest" description="Disordered" evidence="1">
    <location>
        <begin position="40"/>
        <end position="108"/>
    </location>
</feature>
<dbReference type="EMBL" id="BEGY01000023">
    <property type="protein sequence ID" value="GAX77253.1"/>
    <property type="molecule type" value="Genomic_DNA"/>
</dbReference>
<protein>
    <submittedName>
        <fullName evidence="2">Uncharacterized protein</fullName>
    </submittedName>
</protein>
<evidence type="ECO:0000313" key="3">
    <source>
        <dbReference type="Proteomes" id="UP000232323"/>
    </source>
</evidence>
<gene>
    <name evidence="2" type="ORF">CEUSTIGMA_g4699.t1</name>
</gene>
<comment type="caution">
    <text evidence="2">The sequence shown here is derived from an EMBL/GenBank/DDBJ whole genome shotgun (WGS) entry which is preliminary data.</text>
</comment>
<proteinExistence type="predicted"/>
<sequence>MVVRLPPGPISPDLQDHCSQLLPDHPASLVWEKHKQHLEPEAVRIPQSGRLKQGSSGESTGMPAPQSSCSIEAPASSSPHHFEAPAFSSPHHFKAPASSSPHHFEAPAFSSPHHFEAIASRSPHHFEAPASRNPHHFEAPASRSPLHFEAPASSSPHHFEAPASSSPHHFEAPASSSPHHFEAPASSSPHLLTKNCVMPMKSEESPVICNEEPRRELGCEESPVVCNEEPRRPLRCPQESTVSIAASSSWTVSALIQYLHDAVLPLLPPASSGSSAVSATACVPATEYGGWKYPPHLIRYWYQGLSPSEDRSRNNMLRKRKYGDASGRGADYRQGCDSSVRMMSTSAADHDHDHDEGVHMKAGCVDGHVHELGLDNTVTRLGHAVEAAAIAHISQDVMANRCRVSKEEIVLDVPRQLLAKEGSVTEGLSVTAKGLPGMGPRPLRDGSCNGCKSREGGALVNTSGGFISPDTEVRYEEWSDWLDYTMGQVLEVLGGRAEGRGVEAGEEWKCNFCDFRAKEQNKDQGVLRENNSKAIMCTWKSTSCS</sequence>
<dbReference type="STRING" id="1157962.A0A250X2D8"/>
<dbReference type="AlphaFoldDB" id="A0A250X2D8"/>
<feature type="compositionally biased region" description="Low complexity" evidence="1">
    <location>
        <begin position="67"/>
        <end position="79"/>
    </location>
</feature>
<organism evidence="2 3">
    <name type="scientific">Chlamydomonas eustigma</name>
    <dbReference type="NCBI Taxonomy" id="1157962"/>
    <lineage>
        <taxon>Eukaryota</taxon>
        <taxon>Viridiplantae</taxon>
        <taxon>Chlorophyta</taxon>
        <taxon>core chlorophytes</taxon>
        <taxon>Chlorophyceae</taxon>
        <taxon>CS clade</taxon>
        <taxon>Chlamydomonadales</taxon>
        <taxon>Chlamydomonadaceae</taxon>
        <taxon>Chlamydomonas</taxon>
    </lineage>
</organism>
<feature type="region of interest" description="Disordered" evidence="1">
    <location>
        <begin position="146"/>
        <end position="186"/>
    </location>
</feature>
<keyword evidence="3" id="KW-1185">Reference proteome</keyword>
<name>A0A250X2D8_9CHLO</name>
<reference evidence="2 3" key="1">
    <citation type="submission" date="2017-08" db="EMBL/GenBank/DDBJ databases">
        <title>Acidophilic green algal genome provides insights into adaptation to an acidic environment.</title>
        <authorList>
            <person name="Hirooka S."/>
            <person name="Hirose Y."/>
            <person name="Kanesaki Y."/>
            <person name="Higuchi S."/>
            <person name="Fujiwara T."/>
            <person name="Onuma R."/>
            <person name="Era A."/>
            <person name="Ohbayashi R."/>
            <person name="Uzuka A."/>
            <person name="Nozaki H."/>
            <person name="Yoshikawa H."/>
            <person name="Miyagishima S.Y."/>
        </authorList>
    </citation>
    <scope>NUCLEOTIDE SEQUENCE [LARGE SCALE GENOMIC DNA]</scope>
    <source>
        <strain evidence="2 3">NIES-2499</strain>
    </source>
</reference>
<dbReference type="Proteomes" id="UP000232323">
    <property type="component" value="Unassembled WGS sequence"/>
</dbReference>
<accession>A0A250X2D8</accession>